<feature type="transmembrane region" description="Helical" evidence="1">
    <location>
        <begin position="222"/>
        <end position="241"/>
    </location>
</feature>
<dbReference type="Proteomes" id="UP001595533">
    <property type="component" value="Unassembled WGS sequence"/>
</dbReference>
<feature type="signal peptide" evidence="2">
    <location>
        <begin position="1"/>
        <end position="17"/>
    </location>
</feature>
<name>A0ABV7JFR0_9GAMM</name>
<dbReference type="RefSeq" id="WP_157892876.1">
    <property type="nucleotide sequence ID" value="NZ_JBHRTS010000006.1"/>
</dbReference>
<comment type="caution">
    <text evidence="3">The sequence shown here is derived from an EMBL/GenBank/DDBJ whole genome shotgun (WGS) entry which is preliminary data.</text>
</comment>
<sequence length="247" mass="25607">MFKKSLFLLLAATGLNAQPYQSDFQPDSGNATTGGGGGCNLFTNCSFETGDTTGWVINDINSPFIPISVVPDGTDIGFGFFLTQATDGAFSLIAGFDGDGPGVVEFAQDVVLPSDISTITFDYRGAWDLQGFGAAVDRTMSLEVQPSGGGAALQSDLILTATAGDLVTDSGPQSASVGVSSFAGQAVRIALVMDIPEDFTGPAFIQFDNFQGGFPPPRVPTLGMMSLALLGGLMIAVTVLVRRKVQL</sequence>
<evidence type="ECO:0000313" key="4">
    <source>
        <dbReference type="Proteomes" id="UP001595533"/>
    </source>
</evidence>
<dbReference type="Gene3D" id="2.60.120.260">
    <property type="entry name" value="Galactose-binding domain-like"/>
    <property type="match status" value="1"/>
</dbReference>
<keyword evidence="4" id="KW-1185">Reference proteome</keyword>
<evidence type="ECO:0000256" key="2">
    <source>
        <dbReference type="SAM" id="SignalP"/>
    </source>
</evidence>
<organism evidence="3 4">
    <name type="scientific">Marinicella sediminis</name>
    <dbReference type="NCBI Taxonomy" id="1792834"/>
    <lineage>
        <taxon>Bacteria</taxon>
        <taxon>Pseudomonadati</taxon>
        <taxon>Pseudomonadota</taxon>
        <taxon>Gammaproteobacteria</taxon>
        <taxon>Lysobacterales</taxon>
        <taxon>Marinicellaceae</taxon>
        <taxon>Marinicella</taxon>
    </lineage>
</organism>
<keyword evidence="2" id="KW-0732">Signal</keyword>
<evidence type="ECO:0008006" key="5">
    <source>
        <dbReference type="Google" id="ProtNLM"/>
    </source>
</evidence>
<evidence type="ECO:0000313" key="3">
    <source>
        <dbReference type="EMBL" id="MFC3194931.1"/>
    </source>
</evidence>
<keyword evidence="1" id="KW-0812">Transmembrane</keyword>
<gene>
    <name evidence="3" type="ORF">ACFODZ_11835</name>
</gene>
<proteinExistence type="predicted"/>
<dbReference type="EMBL" id="JBHRTS010000006">
    <property type="protein sequence ID" value="MFC3194931.1"/>
    <property type="molecule type" value="Genomic_DNA"/>
</dbReference>
<keyword evidence="1" id="KW-0472">Membrane</keyword>
<reference evidence="4" key="1">
    <citation type="journal article" date="2019" name="Int. J. Syst. Evol. Microbiol.">
        <title>The Global Catalogue of Microorganisms (GCM) 10K type strain sequencing project: providing services to taxonomists for standard genome sequencing and annotation.</title>
        <authorList>
            <consortium name="The Broad Institute Genomics Platform"/>
            <consortium name="The Broad Institute Genome Sequencing Center for Infectious Disease"/>
            <person name="Wu L."/>
            <person name="Ma J."/>
        </authorList>
    </citation>
    <scope>NUCLEOTIDE SEQUENCE [LARGE SCALE GENOMIC DNA]</scope>
    <source>
        <strain evidence="4">KCTC 42953</strain>
    </source>
</reference>
<evidence type="ECO:0000256" key="1">
    <source>
        <dbReference type="SAM" id="Phobius"/>
    </source>
</evidence>
<feature type="chain" id="PRO_5045573167" description="PEP-CTERM sorting domain-containing protein" evidence="2">
    <location>
        <begin position="18"/>
        <end position="247"/>
    </location>
</feature>
<accession>A0ABV7JFR0</accession>
<protein>
    <recommendedName>
        <fullName evidence="5">PEP-CTERM sorting domain-containing protein</fullName>
    </recommendedName>
</protein>
<keyword evidence="1" id="KW-1133">Transmembrane helix</keyword>